<dbReference type="EC" id="3.1.6.1" evidence="4"/>
<keyword evidence="1" id="KW-0479">Metal-binding</keyword>
<dbReference type="SUPFAM" id="SSF53649">
    <property type="entry name" value="Alkaline phosphatase-like"/>
    <property type="match status" value="1"/>
</dbReference>
<dbReference type="GO" id="GO:0046872">
    <property type="term" value="F:metal ion binding"/>
    <property type="evidence" value="ECO:0007669"/>
    <property type="project" value="UniProtKB-KW"/>
</dbReference>
<keyword evidence="2 4" id="KW-0378">Hydrolase</keyword>
<comment type="caution">
    <text evidence="4">The sequence shown here is derived from an EMBL/GenBank/DDBJ whole genome shotgun (WGS) entry which is preliminary data.</text>
</comment>
<feature type="domain" description="Sulfatase N-terminal" evidence="3">
    <location>
        <begin position="4"/>
        <end position="361"/>
    </location>
</feature>
<dbReference type="PANTHER" id="PTHR45953:SF1">
    <property type="entry name" value="IDURONATE 2-SULFATASE"/>
    <property type="match status" value="1"/>
</dbReference>
<dbReference type="PANTHER" id="PTHR45953">
    <property type="entry name" value="IDURONATE 2-SULFATASE"/>
    <property type="match status" value="1"/>
</dbReference>
<reference evidence="4 5" key="1">
    <citation type="submission" date="2020-05" db="EMBL/GenBank/DDBJ databases">
        <title>Streptobacillus felis strain LHL191014123.</title>
        <authorList>
            <person name="Fawzy A."/>
            <person name="Rau J."/>
            <person name="Risse K."/>
            <person name="Schauerte N."/>
            <person name="Geiger C."/>
            <person name="Blom J."/>
            <person name="Imirzalioglu C."/>
            <person name="Falgenhauer J."/>
            <person name="Bach A."/>
            <person name="Herden C."/>
            <person name="Eisenberg T."/>
        </authorList>
    </citation>
    <scope>NUCLEOTIDE SEQUENCE [LARGE SCALE GENOMIC DNA]</scope>
    <source>
        <strain evidence="4 5">LHL191014123</strain>
    </source>
</reference>
<sequence length="479" mass="55809">MKKKNVVLIVVDQLRYDSLGINGNEIISTPHLDFLADEGYNFNNAYTATPSCVPARASLLTGLKPVNHGHVGYEDGIDFDYPKTIATEFSEHGYYCKCIGKMHVYPARRNCGFHHIELHDGYLHENRKYDKSYISQYTQTDDYLDWLKEKIGNEADLIDLGLDCNSWVARPWQYEEKYHPTNWVVTRGLDFLRKRDTTMPFFLKLSFVRPHSPLDPPKYYYDMYANTDFPTPPKGDWIEKLGLNQLTKSIYAKKGILKDDELKRAIAAYYGLITHIDHQIGRFLIGLEEHNLLDDTIIMFVSDHGDELGDHNLLRKGYPYQGSTHIPLFIYDKDINGKFKTKQINEIVELRDIFPTLIELATNNKTKDIDGKSMLTTIKDNEAIHEYLHCEHTLDDYSSQFIITKDWKYIWYSQTGVEQLFNISNDKKELHDLINENEEIATKLRNYLINELKDREEGYVENNKLVVGMKFNPTLSFKK</sequence>
<organism evidence="4 5">
    <name type="scientific">Streptobacillus felis</name>
    <dbReference type="NCBI Taxonomy" id="1384509"/>
    <lineage>
        <taxon>Bacteria</taxon>
        <taxon>Fusobacteriati</taxon>
        <taxon>Fusobacteriota</taxon>
        <taxon>Fusobacteriia</taxon>
        <taxon>Fusobacteriales</taxon>
        <taxon>Leptotrichiaceae</taxon>
        <taxon>Streptobacillus</taxon>
    </lineage>
</organism>
<dbReference type="EMBL" id="JABMKT010000015">
    <property type="protein sequence ID" value="NYV27915.1"/>
    <property type="molecule type" value="Genomic_DNA"/>
</dbReference>
<dbReference type="Pfam" id="PF00884">
    <property type="entry name" value="Sulfatase"/>
    <property type="match status" value="1"/>
</dbReference>
<dbReference type="GO" id="GO:0005737">
    <property type="term" value="C:cytoplasm"/>
    <property type="evidence" value="ECO:0007669"/>
    <property type="project" value="TreeGrafter"/>
</dbReference>
<dbReference type="Proteomes" id="UP000526184">
    <property type="component" value="Unassembled WGS sequence"/>
</dbReference>
<dbReference type="InterPro" id="IPR017850">
    <property type="entry name" value="Alkaline_phosphatase_core_sf"/>
</dbReference>
<gene>
    <name evidence="4" type="ORF">HP397_03655</name>
</gene>
<name>A0A7Z0PGN7_9FUSO</name>
<dbReference type="Gene3D" id="3.40.720.10">
    <property type="entry name" value="Alkaline Phosphatase, subunit A"/>
    <property type="match status" value="1"/>
</dbReference>
<proteinExistence type="predicted"/>
<dbReference type="OrthoDB" id="279611at2"/>
<protein>
    <submittedName>
        <fullName evidence="4">Arylsulfatase</fullName>
        <ecNumber evidence="4">3.1.6.1</ecNumber>
    </submittedName>
</protein>
<keyword evidence="5" id="KW-1185">Reference proteome</keyword>
<dbReference type="NCBIfam" id="NF010322">
    <property type="entry name" value="PRK13759.1"/>
    <property type="match status" value="1"/>
</dbReference>
<evidence type="ECO:0000313" key="4">
    <source>
        <dbReference type="EMBL" id="NYV27915.1"/>
    </source>
</evidence>
<evidence type="ECO:0000259" key="3">
    <source>
        <dbReference type="Pfam" id="PF00884"/>
    </source>
</evidence>
<dbReference type="AlphaFoldDB" id="A0A7Z0PGN7"/>
<accession>A0A7Z0PGN7</accession>
<evidence type="ECO:0000313" key="5">
    <source>
        <dbReference type="Proteomes" id="UP000526184"/>
    </source>
</evidence>
<dbReference type="RefSeq" id="WP_067320565.1">
    <property type="nucleotide sequence ID" value="NZ_CBCRWS010000002.1"/>
</dbReference>
<dbReference type="InterPro" id="IPR000917">
    <property type="entry name" value="Sulfatase_N"/>
</dbReference>
<dbReference type="GO" id="GO:0004065">
    <property type="term" value="F:arylsulfatase activity"/>
    <property type="evidence" value="ECO:0007669"/>
    <property type="project" value="UniProtKB-EC"/>
</dbReference>
<evidence type="ECO:0000256" key="1">
    <source>
        <dbReference type="ARBA" id="ARBA00022723"/>
    </source>
</evidence>
<evidence type="ECO:0000256" key="2">
    <source>
        <dbReference type="ARBA" id="ARBA00022801"/>
    </source>
</evidence>